<dbReference type="Proteomes" id="UP000308488">
    <property type="component" value="Unassembled WGS sequence"/>
</dbReference>
<keyword evidence="2" id="KW-1185">Reference proteome</keyword>
<dbReference type="OrthoDB" id="191189at2"/>
<protein>
    <submittedName>
        <fullName evidence="1">VOC family protein</fullName>
    </submittedName>
</protein>
<dbReference type="RefSeq" id="WP_137437003.1">
    <property type="nucleotide sequence ID" value="NZ_SZYH01000001.1"/>
</dbReference>
<organism evidence="1 2">
    <name type="scientific">Marinobacter panjinensis</name>
    <dbReference type="NCBI Taxonomy" id="2576384"/>
    <lineage>
        <taxon>Bacteria</taxon>
        <taxon>Pseudomonadati</taxon>
        <taxon>Pseudomonadota</taxon>
        <taxon>Gammaproteobacteria</taxon>
        <taxon>Pseudomonadales</taxon>
        <taxon>Marinobacteraceae</taxon>
        <taxon>Marinobacter</taxon>
    </lineage>
</organism>
<reference evidence="1 2" key="1">
    <citation type="submission" date="2019-05" db="EMBL/GenBank/DDBJ databases">
        <title>Marinobacter panjinensis sp. nov., a moderately halophilic bacterium isolated from sea tidal flat environment.</title>
        <authorList>
            <person name="Yang W."/>
            <person name="An M."/>
            <person name="He W."/>
            <person name="Luo X."/>
            <person name="Zhu L."/>
            <person name="Chen G."/>
            <person name="Zhang Y."/>
            <person name="Wang Y."/>
        </authorList>
    </citation>
    <scope>NUCLEOTIDE SEQUENCE [LARGE SCALE GENOMIC DNA]</scope>
    <source>
        <strain evidence="1 2">PJ-16</strain>
    </source>
</reference>
<dbReference type="SUPFAM" id="SSF54593">
    <property type="entry name" value="Glyoxalase/Bleomycin resistance protein/Dihydroxybiphenyl dioxygenase"/>
    <property type="match status" value="2"/>
</dbReference>
<gene>
    <name evidence="1" type="ORF">FDP08_15395</name>
</gene>
<evidence type="ECO:0000313" key="2">
    <source>
        <dbReference type="Proteomes" id="UP000308488"/>
    </source>
</evidence>
<dbReference type="InterPro" id="IPR029068">
    <property type="entry name" value="Glyas_Bleomycin-R_OHBP_Dase"/>
</dbReference>
<sequence>MSTYCSQIAFVCQDARALRSWYGTLFGFVSSGRTIYAGKLSTRVMGIDGVNTRCYWSLDGNADMFQLEFFDFRSPEMLPRPEHWSPVMPGYACIGIYSQQFQCCVDALSAQQRLEAVEGETGGRVAYASDPEGNALEIYERDPLPDAGWNGRNQPSAVRLIRLNSHDAEGVARAWSGSLGVTPVQMPEGWAQRLSVVKPGLSEPRYLRGGGVVVEICRTAEPFPGGQRPALYQHGFMNFALNTQSRIEWDEVYAQALWSGFRANGKALEAGIFKVMYVNDPEGNSIELLYPRKFAYRATGFRPSLRLNAPLRLLRRWLARRGQ</sequence>
<dbReference type="AlphaFoldDB" id="A0A4U6R8J6"/>
<proteinExistence type="predicted"/>
<accession>A0A4U6R8J6</accession>
<name>A0A4U6R8J6_9GAMM</name>
<evidence type="ECO:0000313" key="1">
    <source>
        <dbReference type="EMBL" id="TKV69388.1"/>
    </source>
</evidence>
<comment type="caution">
    <text evidence="1">The sequence shown here is derived from an EMBL/GenBank/DDBJ whole genome shotgun (WGS) entry which is preliminary data.</text>
</comment>
<dbReference type="Gene3D" id="3.10.180.10">
    <property type="entry name" value="2,3-Dihydroxybiphenyl 1,2-Dioxygenase, domain 1"/>
    <property type="match status" value="2"/>
</dbReference>
<dbReference type="EMBL" id="SZYH01000001">
    <property type="protein sequence ID" value="TKV69388.1"/>
    <property type="molecule type" value="Genomic_DNA"/>
</dbReference>
<dbReference type="CDD" id="cd06587">
    <property type="entry name" value="VOC"/>
    <property type="match status" value="1"/>
</dbReference>